<proteinExistence type="predicted"/>
<dbReference type="GO" id="GO:0003700">
    <property type="term" value="F:DNA-binding transcription factor activity"/>
    <property type="evidence" value="ECO:0007669"/>
    <property type="project" value="InterPro"/>
</dbReference>
<sequence>MDAALGGGAGRSKLRSKPQSELGSRAGANWRGRGTDERKWPIEVGAYPLIFCSVTSQFLARSNRAYEDRWLWRQTKCKPVRFSRLQRLFSHCEYLALALQRCAARCPSEEVRHVQYSRFTSMANLANCTAPRRKPTSVRPFPPMRRHPERFDGSSAGLVGLRREVESKRWEM</sequence>
<evidence type="ECO:0000259" key="2">
    <source>
        <dbReference type="PROSITE" id="PS50811"/>
    </source>
</evidence>
<dbReference type="HOGENOM" id="CLU_1555958_0_0_1"/>
<dbReference type="EMBL" id="DF238793">
    <property type="protein sequence ID" value="GAC95333.1"/>
    <property type="molecule type" value="Genomic_DNA"/>
</dbReference>
<gene>
    <name evidence="3" type="ORF">PHSY_002908</name>
</gene>
<dbReference type="PROSITE" id="PS50811">
    <property type="entry name" value="WRKY"/>
    <property type="match status" value="1"/>
</dbReference>
<protein>
    <recommendedName>
        <fullName evidence="2">WRKY domain-containing protein</fullName>
    </recommendedName>
</protein>
<dbReference type="Proteomes" id="UP000014071">
    <property type="component" value="Unassembled WGS sequence"/>
</dbReference>
<dbReference type="AlphaFoldDB" id="R9P1Z6"/>
<feature type="compositionally biased region" description="Gly residues" evidence="1">
    <location>
        <begin position="1"/>
        <end position="10"/>
    </location>
</feature>
<organism evidence="3 4">
    <name type="scientific">Pseudozyma hubeiensis (strain SY62)</name>
    <name type="common">Yeast</name>
    <dbReference type="NCBI Taxonomy" id="1305764"/>
    <lineage>
        <taxon>Eukaryota</taxon>
        <taxon>Fungi</taxon>
        <taxon>Dikarya</taxon>
        <taxon>Basidiomycota</taxon>
        <taxon>Ustilaginomycotina</taxon>
        <taxon>Ustilaginomycetes</taxon>
        <taxon>Ustilaginales</taxon>
        <taxon>Ustilaginaceae</taxon>
        <taxon>Pseudozyma</taxon>
    </lineage>
</organism>
<keyword evidence="4" id="KW-1185">Reference proteome</keyword>
<reference evidence="4" key="1">
    <citation type="journal article" date="2013" name="Genome Announc.">
        <title>Draft genome sequence of the basidiomycetous yeast-like fungus Pseudozyma hubeiensis SY62, which produces an abundant amount of the biosurfactant mannosylerythritol lipids.</title>
        <authorList>
            <person name="Konishi M."/>
            <person name="Hatada Y."/>
            <person name="Horiuchi J."/>
        </authorList>
    </citation>
    <scope>NUCLEOTIDE SEQUENCE [LARGE SCALE GENOMIC DNA]</scope>
    <source>
        <strain evidence="4">SY62</strain>
    </source>
</reference>
<dbReference type="InterPro" id="IPR003657">
    <property type="entry name" value="WRKY_dom"/>
</dbReference>
<dbReference type="RefSeq" id="XP_012188920.1">
    <property type="nucleotide sequence ID" value="XM_012333530.1"/>
</dbReference>
<feature type="domain" description="WRKY" evidence="2">
    <location>
        <begin position="61"/>
        <end position="131"/>
    </location>
</feature>
<dbReference type="GO" id="GO:0043565">
    <property type="term" value="F:sequence-specific DNA binding"/>
    <property type="evidence" value="ECO:0007669"/>
    <property type="project" value="InterPro"/>
</dbReference>
<accession>R9P1Z6</accession>
<feature type="region of interest" description="Disordered" evidence="1">
    <location>
        <begin position="1"/>
        <end position="34"/>
    </location>
</feature>
<evidence type="ECO:0000256" key="1">
    <source>
        <dbReference type="SAM" id="MobiDB-lite"/>
    </source>
</evidence>
<evidence type="ECO:0000313" key="3">
    <source>
        <dbReference type="EMBL" id="GAC95333.1"/>
    </source>
</evidence>
<dbReference type="GeneID" id="24108199"/>
<name>R9P1Z6_PSEHS</name>
<dbReference type="OrthoDB" id="10568567at2759"/>
<evidence type="ECO:0000313" key="4">
    <source>
        <dbReference type="Proteomes" id="UP000014071"/>
    </source>
</evidence>